<keyword evidence="3" id="KW-1185">Reference proteome</keyword>
<sequence length="219" mass="24159">MASSSPMAKLLPQLFRHGSRHLLSGTGTATTARRVIGSHMHKIECYSQVERSVAAGESVRSSPFLVGGRWWQLLVYPNGVDAGHRGFVSADLALATDDNDVRATASYRVSILDGAGNPAHTAAVGPRRFWGRYDYHPLMRPTTTLWGEPRVEEAAAEEEELLRKSAVERLVAAEELRKSAPWLARDDFIRVQCDVAVTEIDTKPLDERFMRVAPAGFTS</sequence>
<dbReference type="InterPro" id="IPR045005">
    <property type="entry name" value="BPM1-6"/>
</dbReference>
<dbReference type="CDD" id="cd00121">
    <property type="entry name" value="MATH"/>
    <property type="match status" value="1"/>
</dbReference>
<evidence type="ECO:0000313" key="2">
    <source>
        <dbReference type="EMBL" id="CAL5090006.1"/>
    </source>
</evidence>
<dbReference type="Gene3D" id="2.60.210.10">
    <property type="entry name" value="Apoptosis, Tumor Necrosis Factor Receptor Associated Protein 2, Chain A"/>
    <property type="match status" value="1"/>
</dbReference>
<name>A0ABC9G883_9POAL</name>
<feature type="domain" description="MATH" evidence="1">
    <location>
        <begin position="36"/>
        <end position="195"/>
    </location>
</feature>
<gene>
    <name evidence="2" type="ORF">URODEC1_LOCUS113659</name>
</gene>
<dbReference type="AlphaFoldDB" id="A0ABC9G883"/>
<dbReference type="PANTHER" id="PTHR26379:SF187">
    <property type="entry name" value="OS07G0655300 PROTEIN"/>
    <property type="match status" value="1"/>
</dbReference>
<protein>
    <recommendedName>
        <fullName evidence="1">MATH domain-containing protein</fullName>
    </recommendedName>
</protein>
<proteinExistence type="predicted"/>
<evidence type="ECO:0000313" key="3">
    <source>
        <dbReference type="Proteomes" id="UP001497457"/>
    </source>
</evidence>
<dbReference type="EMBL" id="OZ075118">
    <property type="protein sequence ID" value="CAL5090006.1"/>
    <property type="molecule type" value="Genomic_DNA"/>
</dbReference>
<accession>A0ABC9G883</accession>
<dbReference type="InterPro" id="IPR008974">
    <property type="entry name" value="TRAF-like"/>
</dbReference>
<dbReference type="Proteomes" id="UP001497457">
    <property type="component" value="Chromosome 8b"/>
</dbReference>
<dbReference type="InterPro" id="IPR002083">
    <property type="entry name" value="MATH/TRAF_dom"/>
</dbReference>
<evidence type="ECO:0000259" key="1">
    <source>
        <dbReference type="PROSITE" id="PS50144"/>
    </source>
</evidence>
<dbReference type="SUPFAM" id="SSF49599">
    <property type="entry name" value="TRAF domain-like"/>
    <property type="match status" value="1"/>
</dbReference>
<reference evidence="2" key="1">
    <citation type="submission" date="2024-10" db="EMBL/GenBank/DDBJ databases">
        <authorList>
            <person name="Ryan C."/>
        </authorList>
    </citation>
    <scope>NUCLEOTIDE SEQUENCE [LARGE SCALE GENOMIC DNA]</scope>
</reference>
<organism evidence="2 3">
    <name type="scientific">Urochloa decumbens</name>
    <dbReference type="NCBI Taxonomy" id="240449"/>
    <lineage>
        <taxon>Eukaryota</taxon>
        <taxon>Viridiplantae</taxon>
        <taxon>Streptophyta</taxon>
        <taxon>Embryophyta</taxon>
        <taxon>Tracheophyta</taxon>
        <taxon>Spermatophyta</taxon>
        <taxon>Magnoliopsida</taxon>
        <taxon>Liliopsida</taxon>
        <taxon>Poales</taxon>
        <taxon>Poaceae</taxon>
        <taxon>PACMAD clade</taxon>
        <taxon>Panicoideae</taxon>
        <taxon>Panicodae</taxon>
        <taxon>Paniceae</taxon>
        <taxon>Melinidinae</taxon>
        <taxon>Urochloa</taxon>
    </lineage>
</organism>
<dbReference type="PANTHER" id="PTHR26379">
    <property type="entry name" value="BTB/POZ AND MATH DOMAIN-CONTAINING PROTEIN 1"/>
    <property type="match status" value="1"/>
</dbReference>
<dbReference type="Pfam" id="PF22486">
    <property type="entry name" value="MATH_2"/>
    <property type="match status" value="1"/>
</dbReference>
<dbReference type="PROSITE" id="PS50144">
    <property type="entry name" value="MATH"/>
    <property type="match status" value="1"/>
</dbReference>